<sequence length="558" mass="60781">MKNRIYLTLVVIQLVVTTGFSQDMVWHNVIAGQSEEYGNAIAIDNLGNVITTGSFRTICYGDGFALSSYGNSDIFLQKLSPNGAVIWVTQFGGVNSDIGHTVVTDSLGNIYVAGTFLGTVFFGTASLSSGTSSSNFFLLKLNPAGEIIWRKAIPGTISDKPKLAIDANDNLFLSGAFQGSRSFDGITLNSNNGRGYLAKINSDTANIMWATQFGSGTTLNGQPVVVNVTTTHIAVDNLGNIYVTGCFAGHGRFGTETFLSPNSLSNAYIAKINGQGVFQWTKLYTGTSEGTSIVVDSNNNIYTAGKYSGTVTINNTTYTTEPSIYSVYLEKFNANGDLVWIKNYNMNSSENSIVIPQLAIDSQANLFFKCHFYNTITFEGNTYNHLVSLNPNILKNQILATFSSGGANTWVNQYEGSNDHITFGLRPDKNTNIAITEAGLFFTSGSSRFNNVSYSLESGANIFTAKLTLPFLLSQPDFIKNDWVQLSPNPTNGRVVLDFKAVSSTVDVLIYNAVGQKINQLNYQGMERIEIDLPSQNGVYLFDIRSDNQRVIKKVVKN</sequence>
<dbReference type="InterPro" id="IPR026444">
    <property type="entry name" value="Secre_tail"/>
</dbReference>
<protein>
    <recommendedName>
        <fullName evidence="2">Secretion system C-terminal sorting domain-containing protein</fullName>
    </recommendedName>
</protein>
<dbReference type="InterPro" id="IPR010620">
    <property type="entry name" value="SBBP_repeat"/>
</dbReference>
<dbReference type="AlphaFoldDB" id="A0A917DA00"/>
<gene>
    <name evidence="3" type="ORF">GCM10011343_03070</name>
</gene>
<name>A0A917DA00_9FLAO</name>
<keyword evidence="4" id="KW-1185">Reference proteome</keyword>
<reference evidence="3" key="1">
    <citation type="journal article" date="2014" name="Int. J. Syst. Evol. Microbiol.">
        <title>Complete genome sequence of Corynebacterium casei LMG S-19264T (=DSM 44701T), isolated from a smear-ripened cheese.</title>
        <authorList>
            <consortium name="US DOE Joint Genome Institute (JGI-PGF)"/>
            <person name="Walter F."/>
            <person name="Albersmeier A."/>
            <person name="Kalinowski J."/>
            <person name="Ruckert C."/>
        </authorList>
    </citation>
    <scope>NUCLEOTIDE SEQUENCE</scope>
    <source>
        <strain evidence="3">CGMCC 1.12506</strain>
    </source>
</reference>
<dbReference type="PANTHER" id="PTHR35580">
    <property type="entry name" value="CELL SURFACE GLYCOPROTEIN (S-LAYER PROTEIN)-LIKE PROTEIN"/>
    <property type="match status" value="1"/>
</dbReference>
<feature type="domain" description="Secretion system C-terminal sorting" evidence="2">
    <location>
        <begin position="488"/>
        <end position="556"/>
    </location>
</feature>
<dbReference type="InterPro" id="IPR052918">
    <property type="entry name" value="Motility_Chemotaxis_Reg"/>
</dbReference>
<proteinExistence type="predicted"/>
<evidence type="ECO:0000259" key="2">
    <source>
        <dbReference type="Pfam" id="PF18962"/>
    </source>
</evidence>
<dbReference type="Pfam" id="PF06739">
    <property type="entry name" value="SBBP"/>
    <property type="match status" value="1"/>
</dbReference>
<dbReference type="Proteomes" id="UP000625735">
    <property type="component" value="Unassembled WGS sequence"/>
</dbReference>
<keyword evidence="1" id="KW-0732">Signal</keyword>
<evidence type="ECO:0000313" key="3">
    <source>
        <dbReference type="EMBL" id="GGD15531.1"/>
    </source>
</evidence>
<dbReference type="EMBL" id="BMFG01000001">
    <property type="protein sequence ID" value="GGD15531.1"/>
    <property type="molecule type" value="Genomic_DNA"/>
</dbReference>
<comment type="caution">
    <text evidence="3">The sequence shown here is derived from an EMBL/GenBank/DDBJ whole genome shotgun (WGS) entry which is preliminary data.</text>
</comment>
<dbReference type="PANTHER" id="PTHR35580:SF1">
    <property type="entry name" value="PHYTASE-LIKE DOMAIN-CONTAINING PROTEIN"/>
    <property type="match status" value="1"/>
</dbReference>
<organism evidence="3 4">
    <name type="scientific">Flavobacterium orientale</name>
    <dbReference type="NCBI Taxonomy" id="1756020"/>
    <lineage>
        <taxon>Bacteria</taxon>
        <taxon>Pseudomonadati</taxon>
        <taxon>Bacteroidota</taxon>
        <taxon>Flavobacteriia</taxon>
        <taxon>Flavobacteriales</taxon>
        <taxon>Flavobacteriaceae</taxon>
        <taxon>Flavobacterium</taxon>
    </lineage>
</organism>
<evidence type="ECO:0000256" key="1">
    <source>
        <dbReference type="ARBA" id="ARBA00022729"/>
    </source>
</evidence>
<accession>A0A917DA00</accession>
<dbReference type="RefSeq" id="WP_188360739.1">
    <property type="nucleotide sequence ID" value="NZ_BMFG01000001.1"/>
</dbReference>
<dbReference type="NCBIfam" id="TIGR04183">
    <property type="entry name" value="Por_Secre_tail"/>
    <property type="match status" value="1"/>
</dbReference>
<dbReference type="Pfam" id="PF18962">
    <property type="entry name" value="Por_Secre_tail"/>
    <property type="match status" value="1"/>
</dbReference>
<reference evidence="3" key="2">
    <citation type="submission" date="2020-09" db="EMBL/GenBank/DDBJ databases">
        <authorList>
            <person name="Sun Q."/>
            <person name="Zhou Y."/>
        </authorList>
    </citation>
    <scope>NUCLEOTIDE SEQUENCE</scope>
    <source>
        <strain evidence="3">CGMCC 1.12506</strain>
    </source>
</reference>
<evidence type="ECO:0000313" key="4">
    <source>
        <dbReference type="Proteomes" id="UP000625735"/>
    </source>
</evidence>
<dbReference type="SUPFAM" id="SSF101898">
    <property type="entry name" value="NHL repeat"/>
    <property type="match status" value="1"/>
</dbReference>